<gene>
    <name evidence="6" type="ORF">P775_14830</name>
</gene>
<dbReference type="Proteomes" id="UP000231259">
    <property type="component" value="Unassembled WGS sequence"/>
</dbReference>
<evidence type="ECO:0000256" key="1">
    <source>
        <dbReference type="ARBA" id="ARBA00009437"/>
    </source>
</evidence>
<evidence type="ECO:0000256" key="2">
    <source>
        <dbReference type="ARBA" id="ARBA00023015"/>
    </source>
</evidence>
<dbReference type="Pfam" id="PF03466">
    <property type="entry name" value="LysR_substrate"/>
    <property type="match status" value="1"/>
</dbReference>
<comment type="similarity">
    <text evidence="1">Belongs to the LysR transcriptional regulatory family.</text>
</comment>
<dbReference type="GO" id="GO:0006351">
    <property type="term" value="P:DNA-templated transcription"/>
    <property type="evidence" value="ECO:0007669"/>
    <property type="project" value="TreeGrafter"/>
</dbReference>
<protein>
    <recommendedName>
        <fullName evidence="5">HTH lysR-type domain-containing protein</fullName>
    </recommendedName>
</protein>
<keyword evidence="7" id="KW-1185">Reference proteome</keyword>
<dbReference type="SUPFAM" id="SSF53850">
    <property type="entry name" value="Periplasmic binding protein-like II"/>
    <property type="match status" value="1"/>
</dbReference>
<dbReference type="Gene3D" id="1.10.10.10">
    <property type="entry name" value="Winged helix-like DNA-binding domain superfamily/Winged helix DNA-binding domain"/>
    <property type="match status" value="1"/>
</dbReference>
<dbReference type="GO" id="GO:0043565">
    <property type="term" value="F:sequence-specific DNA binding"/>
    <property type="evidence" value="ECO:0007669"/>
    <property type="project" value="TreeGrafter"/>
</dbReference>
<dbReference type="AlphaFoldDB" id="A0A2G8RCW5"/>
<sequence length="313" mass="34256">MDITASIHEENAYMSLARRLLPPLAALRALEALDRLGSATAAAQELALSQSAVSRQLQTLEDHLGTPLLVREKRSLRLTPAAQDYAGTIRAALNSIANASMALRVNPVGGTLSLAILPSFGMRWLVPRLPDFARRHPDVTINITTRLKPFDFASEPFDAAIHFGGNLPGTNSLVLMREQVLPVCAPSLLPEGVARTERLAKLPLLHIQTRPEAWRDWFRLQGVDPGALPGTTFDQFTTIIQGALHGLGVALLPDYLVDAELLSGQLVRATQTVPVSLGAYHLVWPTDRPATPALIKFRDWLSLQTEEEENLPR</sequence>
<dbReference type="Pfam" id="PF00126">
    <property type="entry name" value="HTH_1"/>
    <property type="match status" value="1"/>
</dbReference>
<dbReference type="PRINTS" id="PR00039">
    <property type="entry name" value="HTHLYSR"/>
</dbReference>
<dbReference type="InterPro" id="IPR036390">
    <property type="entry name" value="WH_DNA-bd_sf"/>
</dbReference>
<evidence type="ECO:0000256" key="4">
    <source>
        <dbReference type="ARBA" id="ARBA00023163"/>
    </source>
</evidence>
<evidence type="ECO:0000313" key="7">
    <source>
        <dbReference type="Proteomes" id="UP000231259"/>
    </source>
</evidence>
<keyword evidence="3" id="KW-0238">DNA-binding</keyword>
<feature type="domain" description="HTH lysR-type" evidence="5">
    <location>
        <begin position="22"/>
        <end position="79"/>
    </location>
</feature>
<dbReference type="InterPro" id="IPR036388">
    <property type="entry name" value="WH-like_DNA-bd_sf"/>
</dbReference>
<keyword evidence="4" id="KW-0804">Transcription</keyword>
<dbReference type="PANTHER" id="PTHR30537:SF26">
    <property type="entry name" value="GLYCINE CLEAVAGE SYSTEM TRANSCRIPTIONAL ACTIVATOR"/>
    <property type="match status" value="1"/>
</dbReference>
<dbReference type="InterPro" id="IPR058163">
    <property type="entry name" value="LysR-type_TF_proteobact-type"/>
</dbReference>
<comment type="caution">
    <text evidence="6">The sequence shown here is derived from an EMBL/GenBank/DDBJ whole genome shotgun (WGS) entry which is preliminary data.</text>
</comment>
<dbReference type="SUPFAM" id="SSF46785">
    <property type="entry name" value="Winged helix' DNA-binding domain"/>
    <property type="match status" value="1"/>
</dbReference>
<dbReference type="InterPro" id="IPR000847">
    <property type="entry name" value="LysR_HTH_N"/>
</dbReference>
<keyword evidence="2" id="KW-0805">Transcription regulation</keyword>
<reference evidence="6 7" key="1">
    <citation type="submission" date="2013-09" db="EMBL/GenBank/DDBJ databases">
        <title>Genome sequencing of Phaeobacter antarcticus sp. nov. SM1211.</title>
        <authorList>
            <person name="Zhang X.-Y."/>
            <person name="Liu C."/>
            <person name="Chen X.-L."/>
            <person name="Xie B.-B."/>
            <person name="Qin Q.-L."/>
            <person name="Rong J.-C."/>
            <person name="Zhang Y.-Z."/>
        </authorList>
    </citation>
    <scope>NUCLEOTIDE SEQUENCE [LARGE SCALE GENOMIC DNA]</scope>
    <source>
        <strain evidence="6 7">SM1211</strain>
    </source>
</reference>
<evidence type="ECO:0000313" key="6">
    <source>
        <dbReference type="EMBL" id="PIL19414.1"/>
    </source>
</evidence>
<dbReference type="InterPro" id="IPR005119">
    <property type="entry name" value="LysR_subst-bd"/>
</dbReference>
<name>A0A2G8RCW5_9RHOB</name>
<evidence type="ECO:0000259" key="5">
    <source>
        <dbReference type="PROSITE" id="PS50931"/>
    </source>
</evidence>
<organism evidence="6 7">
    <name type="scientific">Puniceibacterium antarcticum</name>
    <dbReference type="NCBI Taxonomy" id="1206336"/>
    <lineage>
        <taxon>Bacteria</taxon>
        <taxon>Pseudomonadati</taxon>
        <taxon>Pseudomonadota</taxon>
        <taxon>Alphaproteobacteria</taxon>
        <taxon>Rhodobacterales</taxon>
        <taxon>Paracoccaceae</taxon>
        <taxon>Puniceibacterium</taxon>
    </lineage>
</organism>
<dbReference type="GO" id="GO:0003700">
    <property type="term" value="F:DNA-binding transcription factor activity"/>
    <property type="evidence" value="ECO:0007669"/>
    <property type="project" value="InterPro"/>
</dbReference>
<evidence type="ECO:0000256" key="3">
    <source>
        <dbReference type="ARBA" id="ARBA00023125"/>
    </source>
</evidence>
<dbReference type="EMBL" id="AWWI01000100">
    <property type="protein sequence ID" value="PIL19414.1"/>
    <property type="molecule type" value="Genomic_DNA"/>
</dbReference>
<dbReference type="Gene3D" id="3.40.190.10">
    <property type="entry name" value="Periplasmic binding protein-like II"/>
    <property type="match status" value="2"/>
</dbReference>
<proteinExistence type="inferred from homology"/>
<dbReference type="PROSITE" id="PS50931">
    <property type="entry name" value="HTH_LYSR"/>
    <property type="match status" value="1"/>
</dbReference>
<dbReference type="PANTHER" id="PTHR30537">
    <property type="entry name" value="HTH-TYPE TRANSCRIPTIONAL REGULATOR"/>
    <property type="match status" value="1"/>
</dbReference>
<accession>A0A2G8RCW5</accession>